<dbReference type="EMBL" id="KP790010">
    <property type="protein sequence ID" value="AKC03024.1"/>
    <property type="molecule type" value="Genomic_DNA"/>
</dbReference>
<reference evidence="1 2" key="1">
    <citation type="journal article" date="2015" name="Sci. Rep.">
        <title>Bacteriophages of wastewater foaming-associated filamentous Gordonia reduce host levels in raw activated sludge.</title>
        <authorList>
            <person name="Liu M."/>
            <person name="Gill J.J."/>
            <person name="Young R."/>
            <person name="Summer E.J."/>
        </authorList>
    </citation>
    <scope>NUCLEOTIDE SEQUENCE [LARGE SCALE GENOMIC DNA]</scope>
</reference>
<name>A0A0E3T6X6_9CAUD</name>
<accession>A0A0E3T6X6</accession>
<dbReference type="RefSeq" id="YP_009222549.1">
    <property type="nucleotide sequence ID" value="NC_029060.1"/>
</dbReference>
<gene>
    <name evidence="1" type="ORF">GordDuk1_96</name>
</gene>
<dbReference type="GeneID" id="26794102"/>
<protein>
    <submittedName>
        <fullName evidence="1">Uncharacterized protein</fullName>
    </submittedName>
</protein>
<evidence type="ECO:0000313" key="2">
    <source>
        <dbReference type="Proteomes" id="UP000033017"/>
    </source>
</evidence>
<organism evidence="1 2">
    <name type="scientific">Gordonia phage GordDuk1</name>
    <dbReference type="NCBI Taxonomy" id="1622191"/>
    <lineage>
        <taxon>Viruses</taxon>
        <taxon>Duplodnaviria</taxon>
        <taxon>Heunggongvirae</taxon>
        <taxon>Uroviricota</taxon>
        <taxon>Caudoviricetes</taxon>
        <taxon>Gordtnkvirus</taxon>
        <taxon>Gordtnkvirus gordtnk2</taxon>
    </lineage>
</organism>
<proteinExistence type="predicted"/>
<dbReference type="KEGG" id="vg:26794102"/>
<sequence length="163" mass="18680">MNETVKITQKTCTKCEDTLPIEYFYPDPTRKDGYRNICKTCLSSYPAYKQGFKGRGHVDKTELTGKTKICSKCRKKKDRAYFSADKSKVDGLRTACKECRKKDWQDYQNKRKAEAQKLAAEKCRAAGGHFWNEPFPGDRNICTKCGHKGQVFEPTSTLTERQG</sequence>
<evidence type="ECO:0000313" key="1">
    <source>
        <dbReference type="EMBL" id="AKC03024.1"/>
    </source>
</evidence>
<dbReference type="Proteomes" id="UP000033017">
    <property type="component" value="Segment"/>
</dbReference>